<dbReference type="EMBL" id="JADOES010000005">
    <property type="protein sequence ID" value="MBT9314626.1"/>
    <property type="molecule type" value="Genomic_DNA"/>
</dbReference>
<reference evidence="1" key="1">
    <citation type="submission" date="2020-11" db="EMBL/GenBank/DDBJ databases">
        <authorList>
            <person name="Konstantinou D."/>
            <person name="Gkelis S."/>
            <person name="Popin R."/>
            <person name="Fewer D."/>
            <person name="Sivonen K."/>
        </authorList>
    </citation>
    <scope>NUCLEOTIDE SEQUENCE</scope>
    <source>
        <strain evidence="1">TAU-MAC 1115</strain>
    </source>
</reference>
<evidence type="ECO:0000313" key="2">
    <source>
        <dbReference type="Proteomes" id="UP000717364"/>
    </source>
</evidence>
<name>A0A947DCK7_9CYAN</name>
<dbReference type="Gene3D" id="3.40.50.300">
    <property type="entry name" value="P-loop containing nucleotide triphosphate hydrolases"/>
    <property type="match status" value="1"/>
</dbReference>
<sequence length="255" mass="29140">MINTLPIRKPHLRIRQTASYLLRRPPMSPIRFILFGRGRSGTTALVSLLDGVKEIHCDGEILSTPVLLPKLYLQSCSANSPTIAYGCKVLSYHIRDVQPLLQRRRFLHHLDKAGFKIIYLQRRNLFLHALSNIRARVSGYSQKKTDGPTKAKVIHVKPESILDWMQRSKRKAAYELELLQGLDVLALTYEDNIQDSSQHQPTVDKICDFLGVPSSPVTSAYRKQSPGRWQDAIANHEELTEFFENTPYAQYLQDS</sequence>
<evidence type="ECO:0000313" key="1">
    <source>
        <dbReference type="EMBL" id="MBT9314626.1"/>
    </source>
</evidence>
<reference evidence="1" key="2">
    <citation type="journal article" date="2021" name="Mar. Drugs">
        <title>Genome Reduction and Secondary Metabolism of the Marine Sponge-Associated Cyanobacterium Leptothoe.</title>
        <authorList>
            <person name="Konstantinou D."/>
            <person name="Popin R.V."/>
            <person name="Fewer D.P."/>
            <person name="Sivonen K."/>
            <person name="Gkelis S."/>
        </authorList>
    </citation>
    <scope>NUCLEOTIDE SEQUENCE</scope>
    <source>
        <strain evidence="1">TAU-MAC 1115</strain>
    </source>
</reference>
<proteinExistence type="predicted"/>
<comment type="caution">
    <text evidence="1">The sequence shown here is derived from an EMBL/GenBank/DDBJ whole genome shotgun (WGS) entry which is preliminary data.</text>
</comment>
<dbReference type="AlphaFoldDB" id="A0A947DCK7"/>
<protein>
    <recommendedName>
        <fullName evidence="3">Sulfotransferase</fullName>
    </recommendedName>
</protein>
<accession>A0A947DCK7</accession>
<dbReference type="RefSeq" id="WP_215607696.1">
    <property type="nucleotide sequence ID" value="NZ_JADOES010000005.1"/>
</dbReference>
<evidence type="ECO:0008006" key="3">
    <source>
        <dbReference type="Google" id="ProtNLM"/>
    </source>
</evidence>
<keyword evidence="2" id="KW-1185">Reference proteome</keyword>
<organism evidence="1 2">
    <name type="scientific">Leptothoe spongobia TAU-MAC 1115</name>
    <dbReference type="NCBI Taxonomy" id="1967444"/>
    <lineage>
        <taxon>Bacteria</taxon>
        <taxon>Bacillati</taxon>
        <taxon>Cyanobacteriota</taxon>
        <taxon>Cyanophyceae</taxon>
        <taxon>Nodosilineales</taxon>
        <taxon>Cymatolegaceae</taxon>
        <taxon>Leptothoe</taxon>
        <taxon>Leptothoe spongobia</taxon>
    </lineage>
</organism>
<dbReference type="SUPFAM" id="SSF52540">
    <property type="entry name" value="P-loop containing nucleoside triphosphate hydrolases"/>
    <property type="match status" value="1"/>
</dbReference>
<gene>
    <name evidence="1" type="ORF">IXB50_04225</name>
</gene>
<dbReference type="InterPro" id="IPR027417">
    <property type="entry name" value="P-loop_NTPase"/>
</dbReference>
<dbReference type="Proteomes" id="UP000717364">
    <property type="component" value="Unassembled WGS sequence"/>
</dbReference>